<dbReference type="InterPro" id="IPR050077">
    <property type="entry name" value="LexA_repressor"/>
</dbReference>
<dbReference type="CDD" id="cd06529">
    <property type="entry name" value="S24_LexA-like"/>
    <property type="match status" value="1"/>
</dbReference>
<dbReference type="PROSITE" id="PS50943">
    <property type="entry name" value="HTH_CROC1"/>
    <property type="match status" value="1"/>
</dbReference>
<feature type="domain" description="HTH cro/C1-type" evidence="1">
    <location>
        <begin position="21"/>
        <end position="75"/>
    </location>
</feature>
<dbReference type="Proteomes" id="UP000226338">
    <property type="component" value="Segment"/>
</dbReference>
<dbReference type="InterPro" id="IPR036286">
    <property type="entry name" value="LexA/Signal_pep-like_sf"/>
</dbReference>
<accession>A0A1B1P7E9</accession>
<dbReference type="InterPro" id="IPR010982">
    <property type="entry name" value="Lambda_DNA-bd_dom_sf"/>
</dbReference>
<dbReference type="CDD" id="cd00093">
    <property type="entry name" value="HTH_XRE"/>
    <property type="match status" value="1"/>
</dbReference>
<evidence type="ECO:0000259" key="1">
    <source>
        <dbReference type="PROSITE" id="PS50943"/>
    </source>
</evidence>
<dbReference type="SMART" id="SM00530">
    <property type="entry name" value="HTH_XRE"/>
    <property type="match status" value="1"/>
</dbReference>
<dbReference type="SUPFAM" id="SSF47413">
    <property type="entry name" value="lambda repressor-like DNA-binding domains"/>
    <property type="match status" value="1"/>
</dbReference>
<dbReference type="Gene3D" id="1.10.260.40">
    <property type="entry name" value="lambda repressor-like DNA-binding domains"/>
    <property type="match status" value="1"/>
</dbReference>
<dbReference type="InterPro" id="IPR015927">
    <property type="entry name" value="Peptidase_S24_S26A/B/C"/>
</dbReference>
<name>A0A1B1P7E9_9CAUD</name>
<sequence>MPRNFKTEKERQMALKQSENIKRLMEKKGFRQVDMVNATGIARSTMSTYINAKSVIPMVALQKIADALGVTKAQIVDLDSSESVSVMGVKKLPIYNNIKSEYGEIELNDPSGYLDTPFSWIGNNDHFYYEVQDDSMFGITAGSKALVHRQSVVENGDMALIAVNNEILIRRVYKDKNEITLDALLRKQTIDERETLFSVIGKVKKVIGEY</sequence>
<gene>
    <name evidence="2" type="ORF">BMBtpLA3_1</name>
</gene>
<dbReference type="PANTHER" id="PTHR33516">
    <property type="entry name" value="LEXA REPRESSOR"/>
    <property type="match status" value="1"/>
</dbReference>
<dbReference type="Pfam" id="PF00717">
    <property type="entry name" value="Peptidase_S24"/>
    <property type="match status" value="1"/>
</dbReference>
<reference evidence="2 3" key="1">
    <citation type="submission" date="2016-05" db="EMBL/GenBank/DDBJ databases">
        <title>Undiscovered low abundance phages are ubiquitous in bacterial genomes.</title>
        <authorList>
            <person name="Dong Z."/>
            <person name="Liu H."/>
            <person name="Zheng J."/>
            <person name="Peng D."/>
        </authorList>
    </citation>
    <scope>NUCLEOTIDE SEQUENCE [LARGE SCALE GENOMIC DNA]</scope>
</reference>
<proteinExistence type="predicted"/>
<dbReference type="EMBL" id="KX190834">
    <property type="protein sequence ID" value="ANT40036.1"/>
    <property type="molecule type" value="Genomic_DNA"/>
</dbReference>
<dbReference type="InterPro" id="IPR001387">
    <property type="entry name" value="Cro/C1-type_HTH"/>
</dbReference>
<dbReference type="Pfam" id="PF13443">
    <property type="entry name" value="HTH_26"/>
    <property type="match status" value="1"/>
</dbReference>
<dbReference type="Gene3D" id="2.10.109.10">
    <property type="entry name" value="Umud Fragment, subunit A"/>
    <property type="match status" value="1"/>
</dbReference>
<dbReference type="SUPFAM" id="SSF51306">
    <property type="entry name" value="LexA/Signal peptidase"/>
    <property type="match status" value="1"/>
</dbReference>
<evidence type="ECO:0000313" key="3">
    <source>
        <dbReference type="Proteomes" id="UP000226338"/>
    </source>
</evidence>
<evidence type="ECO:0000313" key="2">
    <source>
        <dbReference type="EMBL" id="ANT40036.1"/>
    </source>
</evidence>
<dbReference type="GO" id="GO:0003677">
    <property type="term" value="F:DNA binding"/>
    <property type="evidence" value="ECO:0007669"/>
    <property type="project" value="InterPro"/>
</dbReference>
<protein>
    <submittedName>
        <fullName evidence="2">SOS-response repressor</fullName>
    </submittedName>
</protein>
<dbReference type="InterPro" id="IPR039418">
    <property type="entry name" value="LexA-like"/>
</dbReference>
<dbReference type="PANTHER" id="PTHR33516:SF2">
    <property type="entry name" value="LEXA REPRESSOR-RELATED"/>
    <property type="match status" value="1"/>
</dbReference>
<organism evidence="2 3">
    <name type="scientific">Bacillus phage BMBtpLA3</name>
    <dbReference type="NCBI Taxonomy" id="1868824"/>
    <lineage>
        <taxon>Viruses</taxon>
        <taxon>Duplodnaviria</taxon>
        <taxon>Heunggongvirae</taxon>
        <taxon>Uroviricota</taxon>
        <taxon>Caudoviricetes</taxon>
        <taxon>Lwoffvirus</taxon>
        <taxon>Lwoffvirus TP21</taxon>
    </lineage>
</organism>